<feature type="transmembrane region" description="Helical" evidence="10">
    <location>
        <begin position="60"/>
        <end position="76"/>
    </location>
</feature>
<keyword evidence="5" id="KW-0067">ATP-binding</keyword>
<evidence type="ECO:0000256" key="5">
    <source>
        <dbReference type="ARBA" id="ARBA00022840"/>
    </source>
</evidence>
<accession>A0A1G2IBN5</accession>
<dbReference type="Gene3D" id="3.40.1110.10">
    <property type="entry name" value="Calcium-transporting ATPase, cytoplasmic domain N"/>
    <property type="match status" value="1"/>
</dbReference>
<organism evidence="12 13">
    <name type="scientific">Candidatus Staskawiczbacteria bacterium RIFCSPLOWO2_01_FULL_38_12b</name>
    <dbReference type="NCBI Taxonomy" id="1802214"/>
    <lineage>
        <taxon>Bacteria</taxon>
        <taxon>Candidatus Staskawicziibacteriota</taxon>
    </lineage>
</organism>
<feature type="transmembrane region" description="Helical" evidence="10">
    <location>
        <begin position="82"/>
        <end position="100"/>
    </location>
</feature>
<evidence type="ECO:0000256" key="3">
    <source>
        <dbReference type="ARBA" id="ARBA00022692"/>
    </source>
</evidence>
<dbReference type="InterPro" id="IPR018303">
    <property type="entry name" value="ATPase_P-typ_P_site"/>
</dbReference>
<dbReference type="InterPro" id="IPR004014">
    <property type="entry name" value="ATPase_P-typ_cation-transptr_N"/>
</dbReference>
<dbReference type="SUPFAM" id="SSF81665">
    <property type="entry name" value="Calcium ATPase, transmembrane domain M"/>
    <property type="match status" value="1"/>
</dbReference>
<evidence type="ECO:0000313" key="12">
    <source>
        <dbReference type="EMBL" id="OGZ71991.1"/>
    </source>
</evidence>
<keyword evidence="6" id="KW-0460">Magnesium</keyword>
<dbReference type="STRING" id="1802214.A2908_00925"/>
<dbReference type="Pfam" id="PF13246">
    <property type="entry name" value="Cation_ATPase"/>
    <property type="match status" value="1"/>
</dbReference>
<evidence type="ECO:0000313" key="13">
    <source>
        <dbReference type="Proteomes" id="UP000176774"/>
    </source>
</evidence>
<dbReference type="PROSITE" id="PS00154">
    <property type="entry name" value="ATPASE_E1_E2"/>
    <property type="match status" value="1"/>
</dbReference>
<dbReference type="Pfam" id="PF00690">
    <property type="entry name" value="Cation_ATPase_N"/>
    <property type="match status" value="1"/>
</dbReference>
<evidence type="ECO:0000256" key="7">
    <source>
        <dbReference type="ARBA" id="ARBA00022967"/>
    </source>
</evidence>
<dbReference type="PRINTS" id="PR00119">
    <property type="entry name" value="CATATPASE"/>
</dbReference>
<dbReference type="InterPro" id="IPR006068">
    <property type="entry name" value="ATPase_P-typ_cation-transptr_C"/>
</dbReference>
<dbReference type="SMART" id="SM00831">
    <property type="entry name" value="Cation_ATPase_N"/>
    <property type="match status" value="1"/>
</dbReference>
<evidence type="ECO:0000256" key="1">
    <source>
        <dbReference type="ARBA" id="ARBA00004127"/>
    </source>
</evidence>
<feature type="transmembrane region" description="Helical" evidence="10">
    <location>
        <begin position="238"/>
        <end position="263"/>
    </location>
</feature>
<evidence type="ECO:0000256" key="9">
    <source>
        <dbReference type="ARBA" id="ARBA00023136"/>
    </source>
</evidence>
<evidence type="ECO:0000256" key="6">
    <source>
        <dbReference type="ARBA" id="ARBA00022842"/>
    </source>
</evidence>
<proteinExistence type="predicted"/>
<dbReference type="Pfam" id="PF00122">
    <property type="entry name" value="E1-E2_ATPase"/>
    <property type="match status" value="1"/>
</dbReference>
<dbReference type="InterPro" id="IPR036412">
    <property type="entry name" value="HAD-like_sf"/>
</dbReference>
<dbReference type="GO" id="GO:0012505">
    <property type="term" value="C:endomembrane system"/>
    <property type="evidence" value="ECO:0007669"/>
    <property type="project" value="UniProtKB-SubCell"/>
</dbReference>
<dbReference type="Pfam" id="PF00689">
    <property type="entry name" value="Cation_ATPase_C"/>
    <property type="match status" value="1"/>
</dbReference>
<dbReference type="SFLD" id="SFLDG00002">
    <property type="entry name" value="C1.7:_P-type_atpase_like"/>
    <property type="match status" value="1"/>
</dbReference>
<comment type="subcellular location">
    <subcellularLocation>
        <location evidence="1">Endomembrane system</location>
        <topology evidence="1">Multi-pass membrane protein</topology>
    </subcellularLocation>
</comment>
<dbReference type="InterPro" id="IPR023214">
    <property type="entry name" value="HAD_sf"/>
</dbReference>
<dbReference type="Proteomes" id="UP000176774">
    <property type="component" value="Unassembled WGS sequence"/>
</dbReference>
<dbReference type="GO" id="GO:0016020">
    <property type="term" value="C:membrane"/>
    <property type="evidence" value="ECO:0007669"/>
    <property type="project" value="InterPro"/>
</dbReference>
<dbReference type="NCBIfam" id="TIGR01494">
    <property type="entry name" value="ATPase_P-type"/>
    <property type="match status" value="2"/>
</dbReference>
<sequence length="864" mass="96082">MGFSEYTNIDASNTLALLKTSESGLSKKEALLRQKKYGLNEIKTKGVGVVDILFRQCKSPFFYLLFIASIIALLIGEKIDSAIIIVSVAINVIIGFVQEFKAERTIFLLKNFIPQKVKVLRSGAVEIIEKKYLVPGDIVLLSPGDIVPAELRVLQSQNFLIDESVITGESVPVLKTSAPLPKEEKEIYKSHNMLFTGTSVVSGKVQGVVVSTGEDTALGNIIKLVEEKRPQSVYEKDLIYFCRLILKIVVVTVVVIFLLHITIEGKSNVFNFALFCVALIVSILPEALPTVVVLALSRGSLKMAKESVVVKRLSSIEDLGNIEILCTDKTGTLTQNKLSLEKIVSFNKEKTILYGLLGADKPGKSSNNLNYFDVAIFQRAGQKTLQDLKKFKIIKELLFDSFRMRTSFLVENNNGQKIFITKGAPEVILKLCTHFPGNQKRNEVKQAIASEGQDGKRVLVIAYKNIGKSPRTVSGVDAGKENISKEDEKALTFLGYVVFEDALKTTAQEAVKLAKKLGVQIKIITGDAKEVAGFVAHKIGLIASAKDVILGEDLEHMHQEEFDNACQDYDVFARVSPKIKYDIIKSLQKRYEVGFLGEGINDVPALKIANVGIAVSEATDIAKEASDVVLLQKDLRVIISGIKDGRSIFSNINKYIRSTLISNFGNFYSVAAISLFIPFLPMLPVQILLANLLTDFPLISIVTDSVDVEELRKPKNYQLHNMLPLIVSLGLVSTVFDFIFFFIFYKTAPGNIQTLWFIESILTELLLIFIVRTRHVFWRAKKSSFALIFLSMIAGIGALVLPFTRFGQNFFHFVNVSFSGILAVLLLVVVYIAVSELVKLIYFHYFKISKLVSLQQRTIDKHSY</sequence>
<dbReference type="PANTHER" id="PTHR42861">
    <property type="entry name" value="CALCIUM-TRANSPORTING ATPASE"/>
    <property type="match status" value="1"/>
</dbReference>
<evidence type="ECO:0000256" key="10">
    <source>
        <dbReference type="SAM" id="Phobius"/>
    </source>
</evidence>
<evidence type="ECO:0000256" key="8">
    <source>
        <dbReference type="ARBA" id="ARBA00022989"/>
    </source>
</evidence>
<feature type="transmembrane region" description="Helical" evidence="10">
    <location>
        <begin position="810"/>
        <end position="834"/>
    </location>
</feature>
<evidence type="ECO:0000256" key="4">
    <source>
        <dbReference type="ARBA" id="ARBA00022741"/>
    </source>
</evidence>
<dbReference type="Gene3D" id="1.20.1110.10">
    <property type="entry name" value="Calcium-transporting ATPase, transmembrane domain"/>
    <property type="match status" value="1"/>
</dbReference>
<dbReference type="FunFam" id="2.70.150.10:FF:000160">
    <property type="entry name" value="Sarcoplasmic/endoplasmic reticulum calcium ATPase 1"/>
    <property type="match status" value="1"/>
</dbReference>
<keyword evidence="3 10" id="KW-0812">Transmembrane</keyword>
<dbReference type="Gene3D" id="2.70.150.10">
    <property type="entry name" value="Calcium-transporting ATPase, cytoplasmic transduction domain A"/>
    <property type="match status" value="1"/>
</dbReference>
<feature type="transmembrane region" description="Helical" evidence="10">
    <location>
        <begin position="723"/>
        <end position="745"/>
    </location>
</feature>
<dbReference type="EMBL" id="MHPA01000031">
    <property type="protein sequence ID" value="OGZ71991.1"/>
    <property type="molecule type" value="Genomic_DNA"/>
</dbReference>
<keyword evidence="2" id="KW-0597">Phosphoprotein</keyword>
<dbReference type="SUPFAM" id="SSF81653">
    <property type="entry name" value="Calcium ATPase, transduction domain A"/>
    <property type="match status" value="1"/>
</dbReference>
<dbReference type="GO" id="GO:0005524">
    <property type="term" value="F:ATP binding"/>
    <property type="evidence" value="ECO:0007669"/>
    <property type="project" value="UniProtKB-KW"/>
</dbReference>
<dbReference type="Gene3D" id="3.40.50.1000">
    <property type="entry name" value="HAD superfamily/HAD-like"/>
    <property type="match status" value="1"/>
</dbReference>
<dbReference type="InterPro" id="IPR001757">
    <property type="entry name" value="P_typ_ATPase"/>
</dbReference>
<feature type="domain" description="Cation-transporting P-type ATPase N-terminal" evidence="11">
    <location>
        <begin position="5"/>
        <end position="77"/>
    </location>
</feature>
<gene>
    <name evidence="12" type="ORF">A2908_00925</name>
</gene>
<dbReference type="InterPro" id="IPR059000">
    <property type="entry name" value="ATPase_P-type_domA"/>
</dbReference>
<dbReference type="GO" id="GO:0016887">
    <property type="term" value="F:ATP hydrolysis activity"/>
    <property type="evidence" value="ECO:0007669"/>
    <property type="project" value="InterPro"/>
</dbReference>
<dbReference type="SUPFAM" id="SSF56784">
    <property type="entry name" value="HAD-like"/>
    <property type="match status" value="1"/>
</dbReference>
<keyword evidence="7" id="KW-1278">Translocase</keyword>
<dbReference type="SFLD" id="SFLDS00003">
    <property type="entry name" value="Haloacid_Dehalogenase"/>
    <property type="match status" value="1"/>
</dbReference>
<keyword evidence="9 10" id="KW-0472">Membrane</keyword>
<keyword evidence="4" id="KW-0547">Nucleotide-binding</keyword>
<name>A0A1G2IBN5_9BACT</name>
<reference evidence="12 13" key="1">
    <citation type="journal article" date="2016" name="Nat. Commun.">
        <title>Thousands of microbial genomes shed light on interconnected biogeochemical processes in an aquifer system.</title>
        <authorList>
            <person name="Anantharaman K."/>
            <person name="Brown C.T."/>
            <person name="Hug L.A."/>
            <person name="Sharon I."/>
            <person name="Castelle C.J."/>
            <person name="Probst A.J."/>
            <person name="Thomas B.C."/>
            <person name="Singh A."/>
            <person name="Wilkins M.J."/>
            <person name="Karaoz U."/>
            <person name="Brodie E.L."/>
            <person name="Williams K.H."/>
            <person name="Hubbard S.S."/>
            <person name="Banfield J.F."/>
        </authorList>
    </citation>
    <scope>NUCLEOTIDE SEQUENCE [LARGE SCALE GENOMIC DNA]</scope>
</reference>
<dbReference type="PRINTS" id="PR00120">
    <property type="entry name" value="HATPASE"/>
</dbReference>
<dbReference type="AlphaFoldDB" id="A0A1G2IBN5"/>
<dbReference type="InterPro" id="IPR023298">
    <property type="entry name" value="ATPase_P-typ_TM_dom_sf"/>
</dbReference>
<protein>
    <recommendedName>
        <fullName evidence="11">Cation-transporting P-type ATPase N-terminal domain-containing protein</fullName>
    </recommendedName>
</protein>
<keyword evidence="8 10" id="KW-1133">Transmembrane helix</keyword>
<feature type="transmembrane region" description="Helical" evidence="10">
    <location>
        <begin position="269"/>
        <end position="296"/>
    </location>
</feature>
<comment type="caution">
    <text evidence="12">The sequence shown here is derived from an EMBL/GenBank/DDBJ whole genome shotgun (WGS) entry which is preliminary data.</text>
</comment>
<dbReference type="InterPro" id="IPR008250">
    <property type="entry name" value="ATPase_P-typ_transduc_dom_A_sf"/>
</dbReference>
<evidence type="ECO:0000259" key="11">
    <source>
        <dbReference type="SMART" id="SM00831"/>
    </source>
</evidence>
<dbReference type="InterPro" id="IPR044492">
    <property type="entry name" value="P_typ_ATPase_HD_dom"/>
</dbReference>
<feature type="transmembrane region" description="Helical" evidence="10">
    <location>
        <begin position="783"/>
        <end position="804"/>
    </location>
</feature>
<dbReference type="InterPro" id="IPR023299">
    <property type="entry name" value="ATPase_P-typ_cyto_dom_N"/>
</dbReference>
<evidence type="ECO:0000256" key="2">
    <source>
        <dbReference type="ARBA" id="ARBA00022553"/>
    </source>
</evidence>
<dbReference type="SFLD" id="SFLDF00027">
    <property type="entry name" value="p-type_atpase"/>
    <property type="match status" value="1"/>
</dbReference>